<sequence length="180" mass="20292">MSSEYRVLNFIQMPVHKGAVTAEVFSNGSECCYRIETLSDAINVYHNGSIAGRRPVATFRNHAGAEGNEMLTVAFHDEEPMLVELFLTTHSSLRKVLHNGSAHYEWVVDTDARRSWYEIKNPLAPRLPFARLRVGMGLISLELSDDICLRSYMCDGIVASVVLMCLTRDTWLQGAMLRLQ</sequence>
<reference evidence="2" key="1">
    <citation type="submission" date="2014-04" db="EMBL/GenBank/DDBJ databases">
        <title>Evolutionary Origins and Diversification of the Mycorrhizal Mutualists.</title>
        <authorList>
            <consortium name="DOE Joint Genome Institute"/>
            <consortium name="Mycorrhizal Genomics Consortium"/>
            <person name="Kohler A."/>
            <person name="Kuo A."/>
            <person name="Nagy L.G."/>
            <person name="Floudas D."/>
            <person name="Copeland A."/>
            <person name="Barry K.W."/>
            <person name="Cichocki N."/>
            <person name="Veneault-Fourrey C."/>
            <person name="LaButti K."/>
            <person name="Lindquist E.A."/>
            <person name="Lipzen A."/>
            <person name="Lundell T."/>
            <person name="Morin E."/>
            <person name="Murat C."/>
            <person name="Riley R."/>
            <person name="Ohm R."/>
            <person name="Sun H."/>
            <person name="Tunlid A."/>
            <person name="Henrissat B."/>
            <person name="Grigoriev I.V."/>
            <person name="Hibbett D.S."/>
            <person name="Martin F."/>
        </authorList>
    </citation>
    <scope>NUCLEOTIDE SEQUENCE [LARGE SCALE GENOMIC DNA]</scope>
    <source>
        <strain evidence="2">FD-334 SS-4</strain>
    </source>
</reference>
<name>A0A0D2PZP7_HYPSF</name>
<evidence type="ECO:0000313" key="1">
    <source>
        <dbReference type="EMBL" id="KJA24815.1"/>
    </source>
</evidence>
<keyword evidence="2" id="KW-1185">Reference proteome</keyword>
<protein>
    <submittedName>
        <fullName evidence="1">Uncharacterized protein</fullName>
    </submittedName>
</protein>
<gene>
    <name evidence="1" type="ORF">HYPSUDRAFT_214376</name>
</gene>
<proteinExistence type="predicted"/>
<dbReference type="Proteomes" id="UP000054270">
    <property type="component" value="Unassembled WGS sequence"/>
</dbReference>
<dbReference type="AlphaFoldDB" id="A0A0D2PZP7"/>
<evidence type="ECO:0000313" key="2">
    <source>
        <dbReference type="Proteomes" id="UP000054270"/>
    </source>
</evidence>
<accession>A0A0D2PZP7</accession>
<dbReference type="EMBL" id="KN817535">
    <property type="protein sequence ID" value="KJA24815.1"/>
    <property type="molecule type" value="Genomic_DNA"/>
</dbReference>
<organism evidence="1 2">
    <name type="scientific">Hypholoma sublateritium (strain FD-334 SS-4)</name>
    <dbReference type="NCBI Taxonomy" id="945553"/>
    <lineage>
        <taxon>Eukaryota</taxon>
        <taxon>Fungi</taxon>
        <taxon>Dikarya</taxon>
        <taxon>Basidiomycota</taxon>
        <taxon>Agaricomycotina</taxon>
        <taxon>Agaricomycetes</taxon>
        <taxon>Agaricomycetidae</taxon>
        <taxon>Agaricales</taxon>
        <taxon>Agaricineae</taxon>
        <taxon>Strophariaceae</taxon>
        <taxon>Hypholoma</taxon>
    </lineage>
</organism>